<protein>
    <submittedName>
        <fullName evidence="1">Uncharacterized protein</fullName>
    </submittedName>
</protein>
<reference evidence="1" key="1">
    <citation type="submission" date="2021-03" db="EMBL/GenBank/DDBJ databases">
        <authorList>
            <person name="Tagirdzhanova G."/>
        </authorList>
    </citation>
    <scope>NUCLEOTIDE SEQUENCE</scope>
</reference>
<evidence type="ECO:0000313" key="2">
    <source>
        <dbReference type="Proteomes" id="UP000664521"/>
    </source>
</evidence>
<dbReference type="AlphaFoldDB" id="A0A8H3G1F9"/>
<gene>
    <name evidence="1" type="ORF">HETSPECPRED_009380</name>
</gene>
<dbReference type="OrthoDB" id="5360324at2759"/>
<name>A0A8H3G1F9_9LECA</name>
<proteinExistence type="predicted"/>
<evidence type="ECO:0000313" key="1">
    <source>
        <dbReference type="EMBL" id="CAF9934849.1"/>
    </source>
</evidence>
<keyword evidence="2" id="KW-1185">Reference proteome</keyword>
<accession>A0A8H3G1F9</accession>
<sequence>MSARPGLIYIVLATSSSDFHPPSSDPAYQSPLFKSTTIENVFYDRNLANVLAKEYFIRQHPEDLDEDANEDECGFPTPRAAKWGIWVPSETTRCVITEKAGLCRIEVVVGEGLAREEFLVEVVEEEIPDASGPLSRGGG</sequence>
<dbReference type="Proteomes" id="UP000664521">
    <property type="component" value="Unassembled WGS sequence"/>
</dbReference>
<dbReference type="EMBL" id="CAJPDS010000078">
    <property type="protein sequence ID" value="CAF9934849.1"/>
    <property type="molecule type" value="Genomic_DNA"/>
</dbReference>
<organism evidence="1 2">
    <name type="scientific">Heterodermia speciosa</name>
    <dbReference type="NCBI Taxonomy" id="116794"/>
    <lineage>
        <taxon>Eukaryota</taxon>
        <taxon>Fungi</taxon>
        <taxon>Dikarya</taxon>
        <taxon>Ascomycota</taxon>
        <taxon>Pezizomycotina</taxon>
        <taxon>Lecanoromycetes</taxon>
        <taxon>OSLEUM clade</taxon>
        <taxon>Lecanoromycetidae</taxon>
        <taxon>Caliciales</taxon>
        <taxon>Physciaceae</taxon>
        <taxon>Heterodermia</taxon>
    </lineage>
</organism>
<comment type="caution">
    <text evidence="1">The sequence shown here is derived from an EMBL/GenBank/DDBJ whole genome shotgun (WGS) entry which is preliminary data.</text>
</comment>